<dbReference type="AlphaFoldDB" id="A0ABD6VU04"/>
<evidence type="ECO:0000313" key="3">
    <source>
        <dbReference type="EMBL" id="KGA41354.1"/>
    </source>
</evidence>
<evidence type="ECO:0000256" key="1">
    <source>
        <dbReference type="SAM" id="Phobius"/>
    </source>
</evidence>
<keyword evidence="5" id="KW-1185">Reference proteome</keyword>
<dbReference type="EMBL" id="JQOF01000008">
    <property type="protein sequence ID" value="KGA41354.1"/>
    <property type="molecule type" value="Genomic_DNA"/>
</dbReference>
<dbReference type="KEGG" id="pcv:BCS7_01185"/>
<reference evidence="3 5" key="1">
    <citation type="submission" date="2014-08" db="EMBL/GenBank/DDBJ databases">
        <title>Genome sequences of NCPPB Pectobacterium isolates.</title>
        <authorList>
            <person name="Glover R.H."/>
            <person name="Sapp M."/>
            <person name="Elphinstone J."/>
        </authorList>
    </citation>
    <scope>NUCLEOTIDE SEQUENCE [LARGE SCALE GENOMIC DNA]</scope>
    <source>
        <strain evidence="3 5">NCPPB3841</strain>
    </source>
</reference>
<accession>A0ABD6VU04</accession>
<feature type="transmembrane region" description="Helical" evidence="1">
    <location>
        <begin position="21"/>
        <end position="41"/>
    </location>
</feature>
<organism evidence="4 6">
    <name type="scientific">Pectobacterium odoriferum</name>
    <dbReference type="NCBI Taxonomy" id="78398"/>
    <lineage>
        <taxon>Bacteria</taxon>
        <taxon>Pseudomonadati</taxon>
        <taxon>Pseudomonadota</taxon>
        <taxon>Gammaproteobacteria</taxon>
        <taxon>Enterobacterales</taxon>
        <taxon>Pectobacteriaceae</taxon>
        <taxon>Pectobacterium</taxon>
    </lineage>
</organism>
<evidence type="ECO:0000259" key="2">
    <source>
        <dbReference type="Pfam" id="PF07811"/>
    </source>
</evidence>
<keyword evidence="1" id="KW-0472">Membrane</keyword>
<gene>
    <name evidence="4" type="ORF">BV926_00095</name>
    <name evidence="3" type="ORF">KU75_11225</name>
</gene>
<evidence type="ECO:0000313" key="4">
    <source>
        <dbReference type="EMBL" id="POE28756.1"/>
    </source>
</evidence>
<proteinExistence type="predicted"/>
<evidence type="ECO:0000313" key="6">
    <source>
        <dbReference type="Proteomes" id="UP000237274"/>
    </source>
</evidence>
<name>A0ABD6VU04_9GAMM</name>
<comment type="caution">
    <text evidence="4">The sequence shown here is derived from an EMBL/GenBank/DDBJ whole genome shotgun (WGS) entry which is preliminary data.</text>
</comment>
<dbReference type="Pfam" id="PF07811">
    <property type="entry name" value="TadE"/>
    <property type="match status" value="1"/>
</dbReference>
<feature type="domain" description="TadE-like" evidence="2">
    <location>
        <begin position="20"/>
        <end position="61"/>
    </location>
</feature>
<dbReference type="RefSeq" id="WP_039493127.1">
    <property type="nucleotide sequence ID" value="NZ_JACDRW010000020.1"/>
</dbReference>
<evidence type="ECO:0000313" key="5">
    <source>
        <dbReference type="Proteomes" id="UP000029447"/>
    </source>
</evidence>
<dbReference type="EMBL" id="MTAO01000001">
    <property type="protein sequence ID" value="POE28756.1"/>
    <property type="molecule type" value="Genomic_DNA"/>
</dbReference>
<keyword evidence="1" id="KW-0812">Transmembrane</keyword>
<protein>
    <submittedName>
        <fullName evidence="4">Pilus assembly protein TadE</fullName>
    </submittedName>
</protein>
<dbReference type="Proteomes" id="UP000237274">
    <property type="component" value="Unassembled WGS sequence"/>
</dbReference>
<keyword evidence="1" id="KW-1133">Transmembrane helix</keyword>
<sequence length="169" mass="19398">MLAKWKSKVLRLSLIKDCRGIATIEFALTVMVFIIMVLFMIECARLAYVSSVIDLAVSEAAKDAKNAPENLDGGYRSRFEKRLMDRGGSLWGFLTHKDAVSINLGYAKSIDDMVRTGGGSSTRNQPLARYQLSYRYQPMFFPFPHFWADSLMNREVIFVQEFERSKFSW</sequence>
<dbReference type="InterPro" id="IPR012495">
    <property type="entry name" value="TadE-like_dom"/>
</dbReference>
<reference evidence="4 6" key="2">
    <citation type="submission" date="2017-01" db="EMBL/GenBank/DDBJ databases">
        <title>Comparative Genomics of 38 Pectobacterium strains comprising three species revealed the characteristics of Pectobacterium carotovorum.</title>
        <authorList>
            <person name="Xie H."/>
            <person name="Ma Y."/>
            <person name="Li X."/>
        </authorList>
    </citation>
    <scope>NUCLEOTIDE SEQUENCE [LARGE SCALE GENOMIC DNA]</scope>
    <source>
        <strain evidence="4 6">Q142</strain>
    </source>
</reference>
<dbReference type="Proteomes" id="UP000029447">
    <property type="component" value="Unassembled WGS sequence"/>
</dbReference>